<feature type="transmembrane region" description="Helical" evidence="8">
    <location>
        <begin position="58"/>
        <end position="76"/>
    </location>
</feature>
<evidence type="ECO:0000313" key="9">
    <source>
        <dbReference type="EMBL" id="EDV98951.1"/>
    </source>
</evidence>
<dbReference type="HOGENOM" id="CLU_062916_0_0_1"/>
<dbReference type="GO" id="GO:0007165">
    <property type="term" value="P:signal transduction"/>
    <property type="evidence" value="ECO:0007669"/>
    <property type="project" value="UniProtKB-KW"/>
</dbReference>
<dbReference type="GO" id="GO:0008049">
    <property type="term" value="P:male courtship behavior"/>
    <property type="evidence" value="ECO:0007669"/>
    <property type="project" value="TreeGrafter"/>
</dbReference>
<evidence type="ECO:0000256" key="8">
    <source>
        <dbReference type="SAM" id="Phobius"/>
    </source>
</evidence>
<evidence type="ECO:0000256" key="2">
    <source>
        <dbReference type="ARBA" id="ARBA00022475"/>
    </source>
</evidence>
<sequence length="267" mass="30593">MLCGLQRYIKYFAILGLVPWSEKGAQQQVQKIYTMAIILLNNCMTFYVIVYAPPDVKILVSMLCLLLVIYAELLGYHVELLGERLQAVHKSRQLGTDSLCSLEHLLSLKRVYMELYHLFVQYNDLYGWSIVCIFVVMFLDSMINIYWAMQILNEVYEWPFLYLTCSSFLPLLILLFTFCRCGEYCKRQHILIGSHVRGLACASQRQAASPPLAYNAVLAEFAMQVEQDALIISAEGFMDIDYSLLMSIFTAMVTYLIILTQFGSLSA</sequence>
<accession>B4JPX1</accession>
<dbReference type="InterPro" id="IPR013604">
    <property type="entry name" value="7TM_chemorcpt"/>
</dbReference>
<dbReference type="PANTHER" id="PTHR21143:SF133">
    <property type="entry name" value="GUSTATORY AND PHEROMONE RECEPTOR 32A-RELATED"/>
    <property type="match status" value="1"/>
</dbReference>
<evidence type="ECO:0000256" key="4">
    <source>
        <dbReference type="ARBA" id="ARBA00022989"/>
    </source>
</evidence>
<name>B4JPX1_DROGR</name>
<dbReference type="Proteomes" id="UP000001070">
    <property type="component" value="Unassembled WGS sequence"/>
</dbReference>
<organism evidence="10">
    <name type="scientific">Drosophila grimshawi</name>
    <name type="common">Hawaiian fruit fly</name>
    <name type="synonym">Idiomyia grimshawi</name>
    <dbReference type="NCBI Taxonomy" id="7222"/>
    <lineage>
        <taxon>Eukaryota</taxon>
        <taxon>Metazoa</taxon>
        <taxon>Ecdysozoa</taxon>
        <taxon>Arthropoda</taxon>
        <taxon>Hexapoda</taxon>
        <taxon>Insecta</taxon>
        <taxon>Pterygota</taxon>
        <taxon>Neoptera</taxon>
        <taxon>Endopterygota</taxon>
        <taxon>Diptera</taxon>
        <taxon>Brachycera</taxon>
        <taxon>Muscomorpha</taxon>
        <taxon>Ephydroidea</taxon>
        <taxon>Drosophilidae</taxon>
        <taxon>Drosophila</taxon>
        <taxon>Hawaiian Drosophila</taxon>
    </lineage>
</organism>
<dbReference type="EMBL" id="CH916372">
    <property type="protein sequence ID" value="EDV98951.1"/>
    <property type="molecule type" value="Genomic_DNA"/>
</dbReference>
<evidence type="ECO:0000256" key="1">
    <source>
        <dbReference type="ARBA" id="ARBA00004651"/>
    </source>
</evidence>
<dbReference type="GO" id="GO:0050909">
    <property type="term" value="P:sensory perception of taste"/>
    <property type="evidence" value="ECO:0007669"/>
    <property type="project" value="InterPro"/>
</dbReference>
<keyword evidence="7" id="KW-0807">Transducer</keyword>
<evidence type="ECO:0000256" key="5">
    <source>
        <dbReference type="ARBA" id="ARBA00023136"/>
    </source>
</evidence>
<dbReference type="Pfam" id="PF08395">
    <property type="entry name" value="7tm_7"/>
    <property type="match status" value="1"/>
</dbReference>
<keyword evidence="10" id="KW-1185">Reference proteome</keyword>
<evidence type="ECO:0000256" key="6">
    <source>
        <dbReference type="ARBA" id="ARBA00023170"/>
    </source>
</evidence>
<evidence type="ECO:0000313" key="10">
    <source>
        <dbReference type="Proteomes" id="UP000001070"/>
    </source>
</evidence>
<keyword evidence="5 8" id="KW-0472">Membrane</keyword>
<feature type="transmembrane region" description="Helical" evidence="8">
    <location>
        <begin position="242"/>
        <end position="262"/>
    </location>
</feature>
<dbReference type="OrthoDB" id="6366728at2759"/>
<dbReference type="PANTHER" id="PTHR21143">
    <property type="entry name" value="INVERTEBRATE GUSTATORY RECEPTOR"/>
    <property type="match status" value="1"/>
</dbReference>
<gene>
    <name evidence="9" type="primary">Dgri\GH13600</name>
    <name evidence="9" type="ORF">Dgri_GH13600</name>
</gene>
<dbReference type="PhylomeDB" id="B4JPX1"/>
<dbReference type="GO" id="GO:0030425">
    <property type="term" value="C:dendrite"/>
    <property type="evidence" value="ECO:0007669"/>
    <property type="project" value="TreeGrafter"/>
</dbReference>
<keyword evidence="6" id="KW-0675">Receptor</keyword>
<dbReference type="GO" id="GO:0007635">
    <property type="term" value="P:chemosensory behavior"/>
    <property type="evidence" value="ECO:0007669"/>
    <property type="project" value="TreeGrafter"/>
</dbReference>
<keyword evidence="4 8" id="KW-1133">Transmembrane helix</keyword>
<dbReference type="GO" id="GO:0005886">
    <property type="term" value="C:plasma membrane"/>
    <property type="evidence" value="ECO:0007669"/>
    <property type="project" value="UniProtKB-SubCell"/>
</dbReference>
<protein>
    <submittedName>
        <fullName evidence="9">GH13600</fullName>
    </submittedName>
</protein>
<keyword evidence="2" id="KW-1003">Cell membrane</keyword>
<dbReference type="AlphaFoldDB" id="B4JPX1"/>
<dbReference type="FunCoup" id="B4JPX1">
    <property type="interactions" value="15"/>
</dbReference>
<feature type="transmembrane region" description="Helical" evidence="8">
    <location>
        <begin position="32"/>
        <end position="52"/>
    </location>
</feature>
<dbReference type="GO" id="GO:0043025">
    <property type="term" value="C:neuronal cell body"/>
    <property type="evidence" value="ECO:0007669"/>
    <property type="project" value="TreeGrafter"/>
</dbReference>
<dbReference type="eggNOG" id="ENOG502T3DC">
    <property type="taxonomic scope" value="Eukaryota"/>
</dbReference>
<reference evidence="9 10" key="1">
    <citation type="journal article" date="2007" name="Nature">
        <title>Evolution of genes and genomes on the Drosophila phylogeny.</title>
        <authorList>
            <consortium name="Drosophila 12 Genomes Consortium"/>
            <person name="Clark A.G."/>
            <person name="Eisen M.B."/>
            <person name="Smith D.R."/>
            <person name="Bergman C.M."/>
            <person name="Oliver B."/>
            <person name="Markow T.A."/>
            <person name="Kaufman T.C."/>
            <person name="Kellis M."/>
            <person name="Gelbart W."/>
            <person name="Iyer V.N."/>
            <person name="Pollard D.A."/>
            <person name="Sackton T.B."/>
            <person name="Larracuente A.M."/>
            <person name="Singh N.D."/>
            <person name="Abad J.P."/>
            <person name="Abt D.N."/>
            <person name="Adryan B."/>
            <person name="Aguade M."/>
            <person name="Akashi H."/>
            <person name="Anderson W.W."/>
            <person name="Aquadro C.F."/>
            <person name="Ardell D.H."/>
            <person name="Arguello R."/>
            <person name="Artieri C.G."/>
            <person name="Barbash D.A."/>
            <person name="Barker D."/>
            <person name="Barsanti P."/>
            <person name="Batterham P."/>
            <person name="Batzoglou S."/>
            <person name="Begun D."/>
            <person name="Bhutkar A."/>
            <person name="Blanco E."/>
            <person name="Bosak S.A."/>
            <person name="Bradley R.K."/>
            <person name="Brand A.D."/>
            <person name="Brent M.R."/>
            <person name="Brooks A.N."/>
            <person name="Brown R.H."/>
            <person name="Butlin R.K."/>
            <person name="Caggese C."/>
            <person name="Calvi B.R."/>
            <person name="Bernardo de Carvalho A."/>
            <person name="Caspi A."/>
            <person name="Castrezana S."/>
            <person name="Celniker S.E."/>
            <person name="Chang J.L."/>
            <person name="Chapple C."/>
            <person name="Chatterji S."/>
            <person name="Chinwalla A."/>
            <person name="Civetta A."/>
            <person name="Clifton S.W."/>
            <person name="Comeron J.M."/>
            <person name="Costello J.C."/>
            <person name="Coyne J.A."/>
            <person name="Daub J."/>
            <person name="David R.G."/>
            <person name="Delcher A.L."/>
            <person name="Delehaunty K."/>
            <person name="Do C.B."/>
            <person name="Ebling H."/>
            <person name="Edwards K."/>
            <person name="Eickbush T."/>
            <person name="Evans J.D."/>
            <person name="Filipski A."/>
            <person name="Findeiss S."/>
            <person name="Freyhult E."/>
            <person name="Fulton L."/>
            <person name="Fulton R."/>
            <person name="Garcia A.C."/>
            <person name="Gardiner A."/>
            <person name="Garfield D.A."/>
            <person name="Garvin B.E."/>
            <person name="Gibson G."/>
            <person name="Gilbert D."/>
            <person name="Gnerre S."/>
            <person name="Godfrey J."/>
            <person name="Good R."/>
            <person name="Gotea V."/>
            <person name="Gravely B."/>
            <person name="Greenberg A.J."/>
            <person name="Griffiths-Jones S."/>
            <person name="Gross S."/>
            <person name="Guigo R."/>
            <person name="Gustafson E.A."/>
            <person name="Haerty W."/>
            <person name="Hahn M.W."/>
            <person name="Halligan D.L."/>
            <person name="Halpern A.L."/>
            <person name="Halter G.M."/>
            <person name="Han M.V."/>
            <person name="Heger A."/>
            <person name="Hillier L."/>
            <person name="Hinrichs A.S."/>
            <person name="Holmes I."/>
            <person name="Hoskins R.A."/>
            <person name="Hubisz M.J."/>
            <person name="Hultmark D."/>
            <person name="Huntley M.A."/>
            <person name="Jaffe D.B."/>
            <person name="Jagadeeshan S."/>
            <person name="Jeck W.R."/>
            <person name="Johnson J."/>
            <person name="Jones C.D."/>
            <person name="Jordan W.C."/>
            <person name="Karpen G.H."/>
            <person name="Kataoka E."/>
            <person name="Keightley P.D."/>
            <person name="Kheradpour P."/>
            <person name="Kirkness E.F."/>
            <person name="Koerich L.B."/>
            <person name="Kristiansen K."/>
            <person name="Kudrna D."/>
            <person name="Kulathinal R.J."/>
            <person name="Kumar S."/>
            <person name="Kwok R."/>
            <person name="Lander E."/>
            <person name="Langley C.H."/>
            <person name="Lapoint R."/>
            <person name="Lazzaro B.P."/>
            <person name="Lee S.J."/>
            <person name="Levesque L."/>
            <person name="Li R."/>
            <person name="Lin C.F."/>
            <person name="Lin M.F."/>
            <person name="Lindblad-Toh K."/>
            <person name="Llopart A."/>
            <person name="Long M."/>
            <person name="Low L."/>
            <person name="Lozovsky E."/>
            <person name="Lu J."/>
            <person name="Luo M."/>
            <person name="Machado C.A."/>
            <person name="Makalowski W."/>
            <person name="Marzo M."/>
            <person name="Matsuda M."/>
            <person name="Matzkin L."/>
            <person name="McAllister B."/>
            <person name="McBride C.S."/>
            <person name="McKernan B."/>
            <person name="McKernan K."/>
            <person name="Mendez-Lago M."/>
            <person name="Minx P."/>
            <person name="Mollenhauer M.U."/>
            <person name="Montooth K."/>
            <person name="Mount S.M."/>
            <person name="Mu X."/>
            <person name="Myers E."/>
            <person name="Negre B."/>
            <person name="Newfeld S."/>
            <person name="Nielsen R."/>
            <person name="Noor M.A."/>
            <person name="O'Grady P."/>
            <person name="Pachter L."/>
            <person name="Papaceit M."/>
            <person name="Parisi M.J."/>
            <person name="Parisi M."/>
            <person name="Parts L."/>
            <person name="Pedersen J.S."/>
            <person name="Pesole G."/>
            <person name="Phillippy A.M."/>
            <person name="Ponting C.P."/>
            <person name="Pop M."/>
            <person name="Porcelli D."/>
            <person name="Powell J.R."/>
            <person name="Prohaska S."/>
            <person name="Pruitt K."/>
            <person name="Puig M."/>
            <person name="Quesneville H."/>
            <person name="Ram K.R."/>
            <person name="Rand D."/>
            <person name="Rasmussen M.D."/>
            <person name="Reed L.K."/>
            <person name="Reenan R."/>
            <person name="Reily A."/>
            <person name="Remington K.A."/>
            <person name="Rieger T.T."/>
            <person name="Ritchie M.G."/>
            <person name="Robin C."/>
            <person name="Rogers Y.H."/>
            <person name="Rohde C."/>
            <person name="Rozas J."/>
            <person name="Rubenfield M.J."/>
            <person name="Ruiz A."/>
            <person name="Russo S."/>
            <person name="Salzberg S.L."/>
            <person name="Sanchez-Gracia A."/>
            <person name="Saranga D.J."/>
            <person name="Sato H."/>
            <person name="Schaeffer S.W."/>
            <person name="Schatz M.C."/>
            <person name="Schlenke T."/>
            <person name="Schwartz R."/>
            <person name="Segarra C."/>
            <person name="Singh R.S."/>
            <person name="Sirot L."/>
            <person name="Sirota M."/>
            <person name="Sisneros N.B."/>
            <person name="Smith C.D."/>
            <person name="Smith T.F."/>
            <person name="Spieth J."/>
            <person name="Stage D.E."/>
            <person name="Stark A."/>
            <person name="Stephan W."/>
            <person name="Strausberg R.L."/>
            <person name="Strempel S."/>
            <person name="Sturgill D."/>
            <person name="Sutton G."/>
            <person name="Sutton G.G."/>
            <person name="Tao W."/>
            <person name="Teichmann S."/>
            <person name="Tobari Y.N."/>
            <person name="Tomimura Y."/>
            <person name="Tsolas J.M."/>
            <person name="Valente V.L."/>
            <person name="Venter E."/>
            <person name="Venter J.C."/>
            <person name="Vicario S."/>
            <person name="Vieira F.G."/>
            <person name="Vilella A.J."/>
            <person name="Villasante A."/>
            <person name="Walenz B."/>
            <person name="Wang J."/>
            <person name="Wasserman M."/>
            <person name="Watts T."/>
            <person name="Wilson D."/>
            <person name="Wilson R.K."/>
            <person name="Wing R.A."/>
            <person name="Wolfner M.F."/>
            <person name="Wong A."/>
            <person name="Wong G.K."/>
            <person name="Wu C.I."/>
            <person name="Wu G."/>
            <person name="Yamamoto D."/>
            <person name="Yang H.P."/>
            <person name="Yang S.P."/>
            <person name="Yorke J.A."/>
            <person name="Yoshida K."/>
            <person name="Zdobnov E."/>
            <person name="Zhang P."/>
            <person name="Zhang Y."/>
            <person name="Zimin A.V."/>
            <person name="Baldwin J."/>
            <person name="Abdouelleil A."/>
            <person name="Abdulkadir J."/>
            <person name="Abebe A."/>
            <person name="Abera B."/>
            <person name="Abreu J."/>
            <person name="Acer S.C."/>
            <person name="Aftuck L."/>
            <person name="Alexander A."/>
            <person name="An P."/>
            <person name="Anderson E."/>
            <person name="Anderson S."/>
            <person name="Arachi H."/>
            <person name="Azer M."/>
            <person name="Bachantsang P."/>
            <person name="Barry A."/>
            <person name="Bayul T."/>
            <person name="Berlin A."/>
            <person name="Bessette D."/>
            <person name="Bloom T."/>
            <person name="Blye J."/>
            <person name="Boguslavskiy L."/>
            <person name="Bonnet C."/>
            <person name="Boukhgalter B."/>
            <person name="Bourzgui I."/>
            <person name="Brown A."/>
            <person name="Cahill P."/>
            <person name="Channer S."/>
            <person name="Cheshatsang Y."/>
            <person name="Chuda L."/>
            <person name="Citroen M."/>
            <person name="Collymore A."/>
            <person name="Cooke P."/>
            <person name="Costello M."/>
            <person name="D'Aco K."/>
            <person name="Daza R."/>
            <person name="De Haan G."/>
            <person name="DeGray S."/>
            <person name="DeMaso C."/>
            <person name="Dhargay N."/>
            <person name="Dooley K."/>
            <person name="Dooley E."/>
            <person name="Doricent M."/>
            <person name="Dorje P."/>
            <person name="Dorjee K."/>
            <person name="Dupes A."/>
            <person name="Elong R."/>
            <person name="Falk J."/>
            <person name="Farina A."/>
            <person name="Faro S."/>
            <person name="Ferguson D."/>
            <person name="Fisher S."/>
            <person name="Foley C.D."/>
            <person name="Franke A."/>
            <person name="Friedrich D."/>
            <person name="Gadbois L."/>
            <person name="Gearin G."/>
            <person name="Gearin C.R."/>
            <person name="Giannoukos G."/>
            <person name="Goode T."/>
            <person name="Graham J."/>
            <person name="Grandbois E."/>
            <person name="Grewal S."/>
            <person name="Gyaltsen K."/>
            <person name="Hafez N."/>
            <person name="Hagos B."/>
            <person name="Hall J."/>
            <person name="Henson C."/>
            <person name="Hollinger A."/>
            <person name="Honan T."/>
            <person name="Huard M.D."/>
            <person name="Hughes L."/>
            <person name="Hurhula B."/>
            <person name="Husby M.E."/>
            <person name="Kamat A."/>
            <person name="Kanga B."/>
            <person name="Kashin S."/>
            <person name="Khazanovich D."/>
            <person name="Kisner P."/>
            <person name="Lance K."/>
            <person name="Lara M."/>
            <person name="Lee W."/>
            <person name="Lennon N."/>
            <person name="Letendre F."/>
            <person name="LeVine R."/>
            <person name="Lipovsky A."/>
            <person name="Liu X."/>
            <person name="Liu J."/>
            <person name="Liu S."/>
            <person name="Lokyitsang T."/>
            <person name="Lokyitsang Y."/>
            <person name="Lubonja R."/>
            <person name="Lui A."/>
            <person name="MacDonald P."/>
            <person name="Magnisalis V."/>
            <person name="Maru K."/>
            <person name="Matthews C."/>
            <person name="McCusker W."/>
            <person name="McDonough S."/>
            <person name="Mehta T."/>
            <person name="Meldrim J."/>
            <person name="Meneus L."/>
            <person name="Mihai O."/>
            <person name="Mihalev A."/>
            <person name="Mihova T."/>
            <person name="Mittelman R."/>
            <person name="Mlenga V."/>
            <person name="Montmayeur A."/>
            <person name="Mulrain L."/>
            <person name="Navidi A."/>
            <person name="Naylor J."/>
            <person name="Negash T."/>
            <person name="Nguyen T."/>
            <person name="Nguyen N."/>
            <person name="Nicol R."/>
            <person name="Norbu C."/>
            <person name="Norbu N."/>
            <person name="Novod N."/>
            <person name="O'Neill B."/>
            <person name="Osman S."/>
            <person name="Markiewicz E."/>
            <person name="Oyono O.L."/>
            <person name="Patti C."/>
            <person name="Phunkhang P."/>
            <person name="Pierre F."/>
            <person name="Priest M."/>
            <person name="Raghuraman S."/>
            <person name="Rege F."/>
            <person name="Reyes R."/>
            <person name="Rise C."/>
            <person name="Rogov P."/>
            <person name="Ross K."/>
            <person name="Ryan E."/>
            <person name="Settipalli S."/>
            <person name="Shea T."/>
            <person name="Sherpa N."/>
            <person name="Shi L."/>
            <person name="Shih D."/>
            <person name="Sparrow T."/>
            <person name="Spaulding J."/>
            <person name="Stalker J."/>
            <person name="Stange-Thomann N."/>
            <person name="Stavropoulos S."/>
            <person name="Stone C."/>
            <person name="Strader C."/>
            <person name="Tesfaye S."/>
            <person name="Thomson T."/>
            <person name="Thoulutsang Y."/>
            <person name="Thoulutsang D."/>
            <person name="Topham K."/>
            <person name="Topping I."/>
            <person name="Tsamla T."/>
            <person name="Vassiliev H."/>
            <person name="Vo A."/>
            <person name="Wangchuk T."/>
            <person name="Wangdi T."/>
            <person name="Weiand M."/>
            <person name="Wilkinson J."/>
            <person name="Wilson A."/>
            <person name="Yadav S."/>
            <person name="Young G."/>
            <person name="Yu Q."/>
            <person name="Zembek L."/>
            <person name="Zhong D."/>
            <person name="Zimmer A."/>
            <person name="Zwirko Z."/>
            <person name="Jaffe D.B."/>
            <person name="Alvarez P."/>
            <person name="Brockman W."/>
            <person name="Butler J."/>
            <person name="Chin C."/>
            <person name="Gnerre S."/>
            <person name="Grabherr M."/>
            <person name="Kleber M."/>
            <person name="Mauceli E."/>
            <person name="MacCallum I."/>
        </authorList>
    </citation>
    <scope>NUCLEOTIDE SEQUENCE [LARGE SCALE GENOMIC DNA]</scope>
    <source>
        <strain evidence="10">Tucson 15287-2541.00</strain>
    </source>
</reference>
<evidence type="ECO:0000256" key="3">
    <source>
        <dbReference type="ARBA" id="ARBA00022692"/>
    </source>
</evidence>
<feature type="transmembrane region" description="Helical" evidence="8">
    <location>
        <begin position="160"/>
        <end position="179"/>
    </location>
</feature>
<comment type="subcellular location">
    <subcellularLocation>
        <location evidence="1">Cell membrane</location>
        <topology evidence="1">Multi-pass membrane protein</topology>
    </subcellularLocation>
</comment>
<proteinExistence type="predicted"/>
<feature type="transmembrane region" description="Helical" evidence="8">
    <location>
        <begin position="125"/>
        <end position="148"/>
    </location>
</feature>
<dbReference type="OMA" id="GWSILSI"/>
<keyword evidence="3 8" id="KW-0812">Transmembrane</keyword>
<dbReference type="GO" id="GO:0030424">
    <property type="term" value="C:axon"/>
    <property type="evidence" value="ECO:0007669"/>
    <property type="project" value="TreeGrafter"/>
</dbReference>
<evidence type="ECO:0000256" key="7">
    <source>
        <dbReference type="ARBA" id="ARBA00023224"/>
    </source>
</evidence>
<dbReference type="InParanoid" id="B4JPX1"/>